<evidence type="ECO:0000256" key="3">
    <source>
        <dbReference type="ARBA" id="ARBA00022960"/>
    </source>
</evidence>
<keyword evidence="3" id="KW-0133">Cell shape</keyword>
<comment type="similarity">
    <text evidence="1">Belongs to the FemABX family.</text>
</comment>
<dbReference type="PROSITE" id="PS51191">
    <property type="entry name" value="FEMABX"/>
    <property type="match status" value="1"/>
</dbReference>
<dbReference type="SUPFAM" id="SSF55729">
    <property type="entry name" value="Acyl-CoA N-acyltransferases (Nat)"/>
    <property type="match status" value="2"/>
</dbReference>
<evidence type="ECO:0000256" key="2">
    <source>
        <dbReference type="ARBA" id="ARBA00022679"/>
    </source>
</evidence>
<evidence type="ECO:0000256" key="5">
    <source>
        <dbReference type="ARBA" id="ARBA00023315"/>
    </source>
</evidence>
<keyword evidence="9" id="KW-1185">Reference proteome</keyword>
<sequence>MSVPALSKHVSSRTGLHSSFQRLEPKVWSPLLAEFADGNFYQTWAYGAVSWGRNNLLHLVIRNGQQSRAIAQVRTIRLGRFWGVAYVRWGPCVQRRGEAWDAVAFREALATLAAEFVQRRRWVLRVIPNVFWEDPAAGEAAHVFQDLHFNAVGVKAVYRTARVDLTPPLEVVRKRLDGKWRNQLNAAQRNALQVVEGDATDLFDRFIQLYDSMMERKRFETTVDVRQFARMQEQLLPTEKMRIALATRGDELHAGVVVTGVGETGIYLLGATGEAGLKSKASYLLQWRMIEFLKAQGCHFYDLGGINPEGNPGVYHFKSGMGGQEVRQLGRYELAASEARRRLLHWAESLQRLLRRWRKR</sequence>
<dbReference type="Proteomes" id="UP000477311">
    <property type="component" value="Unassembled WGS sequence"/>
</dbReference>
<reference evidence="8 9" key="1">
    <citation type="submission" date="2020-02" db="EMBL/GenBank/DDBJ databases">
        <title>Draft genome sequence of Limisphaera ngatamarikiensis NGM72.4T, a thermophilic Verrucomicrobia grouped in subdivision 3.</title>
        <authorList>
            <person name="Carere C.R."/>
            <person name="Steen J."/>
            <person name="Hugenholtz P."/>
            <person name="Stott M.B."/>
        </authorList>
    </citation>
    <scope>NUCLEOTIDE SEQUENCE [LARGE SCALE GENOMIC DNA]</scope>
    <source>
        <strain evidence="8 9">NGM72.4</strain>
    </source>
</reference>
<gene>
    <name evidence="8" type="ORF">G4L39_07570</name>
</gene>
<dbReference type="EMBL" id="JAAKYA010000052">
    <property type="protein sequence ID" value="NGO39256.1"/>
    <property type="molecule type" value="Genomic_DNA"/>
</dbReference>
<name>A0A6M1RHX5_9BACT</name>
<evidence type="ECO:0000313" key="9">
    <source>
        <dbReference type="Proteomes" id="UP000477311"/>
    </source>
</evidence>
<comment type="caution">
    <text evidence="8">The sequence shown here is derived from an EMBL/GenBank/DDBJ whole genome shotgun (WGS) entry which is preliminary data.</text>
</comment>
<evidence type="ECO:0000259" key="7">
    <source>
        <dbReference type="Pfam" id="PF13480"/>
    </source>
</evidence>
<evidence type="ECO:0000256" key="1">
    <source>
        <dbReference type="ARBA" id="ARBA00009943"/>
    </source>
</evidence>
<protein>
    <submittedName>
        <fullName evidence="8">Peptidoglycan bridge formation glycyltransferase FemA/FemB family protein</fullName>
    </submittedName>
</protein>
<evidence type="ECO:0000256" key="6">
    <source>
        <dbReference type="ARBA" id="ARBA00023316"/>
    </source>
</evidence>
<keyword evidence="6" id="KW-0961">Cell wall biogenesis/degradation</keyword>
<dbReference type="InterPro" id="IPR003447">
    <property type="entry name" value="FEMABX"/>
</dbReference>
<dbReference type="GO" id="GO:0071555">
    <property type="term" value="P:cell wall organization"/>
    <property type="evidence" value="ECO:0007669"/>
    <property type="project" value="UniProtKB-KW"/>
</dbReference>
<dbReference type="InterPro" id="IPR038740">
    <property type="entry name" value="BioF2-like_GNAT_dom"/>
</dbReference>
<dbReference type="Pfam" id="PF13480">
    <property type="entry name" value="Acetyltransf_6"/>
    <property type="match status" value="1"/>
</dbReference>
<dbReference type="GO" id="GO:0016755">
    <property type="term" value="F:aminoacyltransferase activity"/>
    <property type="evidence" value="ECO:0007669"/>
    <property type="project" value="InterPro"/>
</dbReference>
<dbReference type="Gene3D" id="3.40.630.30">
    <property type="match status" value="2"/>
</dbReference>
<dbReference type="InterPro" id="IPR050644">
    <property type="entry name" value="PG_Glycine_Bridge_Synth"/>
</dbReference>
<proteinExistence type="inferred from homology"/>
<evidence type="ECO:0000256" key="4">
    <source>
        <dbReference type="ARBA" id="ARBA00022984"/>
    </source>
</evidence>
<accession>A0A6M1RHX5</accession>
<dbReference type="InterPro" id="IPR016181">
    <property type="entry name" value="Acyl_CoA_acyltransferase"/>
</dbReference>
<keyword evidence="4" id="KW-0573">Peptidoglycan synthesis</keyword>
<dbReference type="GO" id="GO:0008360">
    <property type="term" value="P:regulation of cell shape"/>
    <property type="evidence" value="ECO:0007669"/>
    <property type="project" value="UniProtKB-KW"/>
</dbReference>
<organism evidence="8 9">
    <name type="scientific">Limisphaera ngatamarikiensis</name>
    <dbReference type="NCBI Taxonomy" id="1324935"/>
    <lineage>
        <taxon>Bacteria</taxon>
        <taxon>Pseudomonadati</taxon>
        <taxon>Verrucomicrobiota</taxon>
        <taxon>Verrucomicrobiia</taxon>
        <taxon>Limisphaerales</taxon>
        <taxon>Limisphaeraceae</taxon>
        <taxon>Limisphaera</taxon>
    </lineage>
</organism>
<keyword evidence="2 8" id="KW-0808">Transferase</keyword>
<dbReference type="AlphaFoldDB" id="A0A6M1RHX5"/>
<dbReference type="PANTHER" id="PTHR36174:SF1">
    <property type="entry name" value="LIPID II:GLYCINE GLYCYLTRANSFERASE"/>
    <property type="match status" value="1"/>
</dbReference>
<keyword evidence="5" id="KW-0012">Acyltransferase</keyword>
<evidence type="ECO:0000313" key="8">
    <source>
        <dbReference type="EMBL" id="NGO39256.1"/>
    </source>
</evidence>
<dbReference type="GO" id="GO:0009252">
    <property type="term" value="P:peptidoglycan biosynthetic process"/>
    <property type="evidence" value="ECO:0007669"/>
    <property type="project" value="UniProtKB-KW"/>
</dbReference>
<dbReference type="PANTHER" id="PTHR36174">
    <property type="entry name" value="LIPID II:GLYCINE GLYCYLTRANSFERASE"/>
    <property type="match status" value="1"/>
</dbReference>
<dbReference type="RefSeq" id="WP_165107174.1">
    <property type="nucleotide sequence ID" value="NZ_JAAKYA010000052.1"/>
</dbReference>
<feature type="domain" description="BioF2-like acetyltransferase" evidence="7">
    <location>
        <begin position="181"/>
        <end position="318"/>
    </location>
</feature>